<comment type="caution">
    <text evidence="2">The sequence shown here is derived from an EMBL/GenBank/DDBJ whole genome shotgun (WGS) entry which is preliminary data.</text>
</comment>
<dbReference type="AlphaFoldDB" id="M0MRN3"/>
<dbReference type="EMBL" id="AOMD01000002">
    <property type="protein sequence ID" value="EMA47998.1"/>
    <property type="molecule type" value="Genomic_DNA"/>
</dbReference>
<proteinExistence type="predicted"/>
<reference evidence="2 3" key="1">
    <citation type="journal article" date="2014" name="PLoS Genet.">
        <title>Phylogenetically driven sequencing of extremely halophilic archaea reveals strategies for static and dynamic osmo-response.</title>
        <authorList>
            <person name="Becker E.A."/>
            <person name="Seitzer P.M."/>
            <person name="Tritt A."/>
            <person name="Larsen D."/>
            <person name="Krusor M."/>
            <person name="Yao A.I."/>
            <person name="Wu D."/>
            <person name="Madern D."/>
            <person name="Eisen J.A."/>
            <person name="Darling A.E."/>
            <person name="Facciotti M.T."/>
        </authorList>
    </citation>
    <scope>NUCLEOTIDE SEQUENCE [LARGE SCALE GENOMIC DNA]</scope>
    <source>
        <strain evidence="2 3">DSM 5350</strain>
    </source>
</reference>
<evidence type="ECO:0000313" key="2">
    <source>
        <dbReference type="EMBL" id="EMA47998.1"/>
    </source>
</evidence>
<evidence type="ECO:0000313" key="3">
    <source>
        <dbReference type="Proteomes" id="UP000011669"/>
    </source>
</evidence>
<dbReference type="PATRIC" id="fig|1227455.4.peg.197"/>
<organism evidence="2 3">
    <name type="scientific">Halococcus saccharolyticus DSM 5350</name>
    <dbReference type="NCBI Taxonomy" id="1227455"/>
    <lineage>
        <taxon>Archaea</taxon>
        <taxon>Methanobacteriati</taxon>
        <taxon>Methanobacteriota</taxon>
        <taxon>Stenosarchaea group</taxon>
        <taxon>Halobacteria</taxon>
        <taxon>Halobacteriales</taxon>
        <taxon>Halococcaceae</taxon>
        <taxon>Halococcus</taxon>
    </lineage>
</organism>
<keyword evidence="3" id="KW-1185">Reference proteome</keyword>
<protein>
    <submittedName>
        <fullName evidence="2">Uncharacterized protein</fullName>
    </submittedName>
</protein>
<gene>
    <name evidence="2" type="ORF">C449_00960</name>
</gene>
<dbReference type="Proteomes" id="UP000011669">
    <property type="component" value="Unassembled WGS sequence"/>
</dbReference>
<dbReference type="RefSeq" id="WP_006075997.1">
    <property type="nucleotide sequence ID" value="NZ_AOMD01000002.1"/>
</dbReference>
<dbReference type="InParanoid" id="M0MRN3"/>
<feature type="compositionally biased region" description="Polar residues" evidence="1">
    <location>
        <begin position="37"/>
        <end position="51"/>
    </location>
</feature>
<dbReference type="STRING" id="1227455.C449_00960"/>
<evidence type="ECO:0000256" key="1">
    <source>
        <dbReference type="SAM" id="MobiDB-lite"/>
    </source>
</evidence>
<sequence>MVNADTILHAIARALRSANGVDDDIEYVVKELDGDNNDSAQGLPNATIQATDRNRRSQTPEETPITDDSGGRIGTFYRVPISMDVQIEVRTDAGPGTHDATTLGEAMEDELYRYDAEIRGTDFMDAEGNPLVEINEVRIDPEAARDDLDTSPGIRQWLTTIEVDYNKTLDSTEVFGPQEYVSEVISPQYGDFDATGDGNEVEFDARDHYTTN</sequence>
<accession>M0MRN3</accession>
<name>M0MRN3_9EURY</name>
<feature type="region of interest" description="Disordered" evidence="1">
    <location>
        <begin position="34"/>
        <end position="73"/>
    </location>
</feature>